<feature type="compositionally biased region" description="Gly residues" evidence="1">
    <location>
        <begin position="794"/>
        <end position="804"/>
    </location>
</feature>
<feature type="compositionally biased region" description="Low complexity" evidence="1">
    <location>
        <begin position="503"/>
        <end position="517"/>
    </location>
</feature>
<organism evidence="2 3">
    <name type="scientific">Parthenolecanium corni</name>
    <dbReference type="NCBI Taxonomy" id="536013"/>
    <lineage>
        <taxon>Eukaryota</taxon>
        <taxon>Metazoa</taxon>
        <taxon>Ecdysozoa</taxon>
        <taxon>Arthropoda</taxon>
        <taxon>Hexapoda</taxon>
        <taxon>Insecta</taxon>
        <taxon>Pterygota</taxon>
        <taxon>Neoptera</taxon>
        <taxon>Paraneoptera</taxon>
        <taxon>Hemiptera</taxon>
        <taxon>Sternorrhyncha</taxon>
        <taxon>Coccoidea</taxon>
        <taxon>Coccidae</taxon>
        <taxon>Parthenolecanium</taxon>
    </lineage>
</organism>
<gene>
    <name evidence="2" type="ORF">V9T40_010188</name>
</gene>
<feature type="compositionally biased region" description="Polar residues" evidence="1">
    <location>
        <begin position="679"/>
        <end position="697"/>
    </location>
</feature>
<dbReference type="EMBL" id="JBBCAQ010000035">
    <property type="protein sequence ID" value="KAK7577983.1"/>
    <property type="molecule type" value="Genomic_DNA"/>
</dbReference>
<feature type="compositionally biased region" description="Basic and acidic residues" evidence="1">
    <location>
        <begin position="826"/>
        <end position="835"/>
    </location>
</feature>
<accession>A0AAN9TA28</accession>
<feature type="compositionally biased region" description="Basic and acidic residues" evidence="1">
    <location>
        <begin position="543"/>
        <end position="592"/>
    </location>
</feature>
<feature type="region of interest" description="Disordered" evidence="1">
    <location>
        <begin position="161"/>
        <end position="246"/>
    </location>
</feature>
<feature type="region of interest" description="Disordered" evidence="1">
    <location>
        <begin position="500"/>
        <end position="697"/>
    </location>
</feature>
<feature type="compositionally biased region" description="Low complexity" evidence="1">
    <location>
        <begin position="599"/>
        <end position="609"/>
    </location>
</feature>
<comment type="caution">
    <text evidence="2">The sequence shown here is derived from an EMBL/GenBank/DDBJ whole genome shotgun (WGS) entry which is preliminary data.</text>
</comment>
<dbReference type="AlphaFoldDB" id="A0AAN9TA28"/>
<feature type="compositionally biased region" description="Basic and acidic residues" evidence="1">
    <location>
        <begin position="300"/>
        <end position="317"/>
    </location>
</feature>
<sequence>MVLITEEWITKKKVELTTKKQIETRVKRQVVLEDGKVVEDSGPIVTTNTTEDTEKQEHEQTEHRQVGDDEPGEGWVAVPNASGMVKEVRENKVKSREETEERLETEDVKHLGDITDEIAKAAGKIVKPTTSAKHNALMGDAYLKAIQSQKKDLRLALRKGSSELLSSNPPNGRIVHHSTKNRKVIDSEDTKHFSEIQNDGKLITETTKTNTHEEINDTAEPDDEDDDDEREYETHEQSSQRYRKTKDQEVVEYIADGVKVGEKIKFEAENVEGDRRGNPENLKVDSLDWESLSERIRRMRREKQQKLEEAERMDALTKKPLNFDQEEETRKVETSKWLEHHFGSESRSSRSSASEDESPKKKTSTSFINVTMKSTKTPSNATNPNQPKSTPFYKGVSEWNGNASRSSLTNGTSSHLQTKSKIESKSPATKKVYELQTGHIKKVVADERSFSPFAPINEKSQSHSTKYFTERASSPISSPISELESSPLYASIQQKYHNFDKTSSSYDNSSSYVEKSSPANGKSTPINGILRSSTPTKNYSEVIKTETHHRPERKSSMVRKEYLNKSYSRSERRLADISDSEVQREPDPDYSPRLRRKVPSSPDVRSSPSADMMKKKVYQKTRFSADIPLVKRKPSNGRPERKSSSIGDTFRKFFGKLGSTNGTSNGTSDRKKSRRVETHSNGSISHHSPSRASNYSSYQAFANVDNHIDDRLLDTTDVGDTSGRDSPLPPQSKLANSTSGSGKYASSFEETATKKRVTTSSAAPMRRLSFTNGTQTLDRNYRSKKRHDDITFIGNGGSSNGGSGKRSSPAQKYYLGEDPYAGSIYGKEKEYDGAKPFRRKYKNGNSTDDEKKSVK</sequence>
<dbReference type="Proteomes" id="UP001367676">
    <property type="component" value="Unassembled WGS sequence"/>
</dbReference>
<feature type="compositionally biased region" description="Polar residues" evidence="1">
    <location>
        <begin position="769"/>
        <end position="778"/>
    </location>
</feature>
<keyword evidence="3" id="KW-1185">Reference proteome</keyword>
<feature type="region of interest" description="Disordered" evidence="1">
    <location>
        <begin position="453"/>
        <end position="484"/>
    </location>
</feature>
<evidence type="ECO:0000256" key="1">
    <source>
        <dbReference type="SAM" id="MobiDB-lite"/>
    </source>
</evidence>
<feature type="compositionally biased region" description="Polar residues" evidence="1">
    <location>
        <begin position="364"/>
        <end position="389"/>
    </location>
</feature>
<protein>
    <submittedName>
        <fullName evidence="2">Uncharacterized protein</fullName>
    </submittedName>
</protein>
<feature type="compositionally biased region" description="Basic and acidic residues" evidence="1">
    <location>
        <begin position="86"/>
        <end position="99"/>
    </location>
</feature>
<feature type="region of interest" description="Disordered" evidence="1">
    <location>
        <begin position="300"/>
        <end position="425"/>
    </location>
</feature>
<feature type="compositionally biased region" description="Polar residues" evidence="1">
    <location>
        <begin position="658"/>
        <end position="667"/>
    </location>
</feature>
<feature type="region of interest" description="Disordered" evidence="1">
    <location>
        <begin position="86"/>
        <end position="105"/>
    </location>
</feature>
<feature type="compositionally biased region" description="Basic and acidic residues" evidence="1">
    <location>
        <begin position="183"/>
        <end position="194"/>
    </location>
</feature>
<feature type="region of interest" description="Disordered" evidence="1">
    <location>
        <begin position="268"/>
        <end position="288"/>
    </location>
</feature>
<evidence type="ECO:0000313" key="3">
    <source>
        <dbReference type="Proteomes" id="UP001367676"/>
    </source>
</evidence>
<feature type="compositionally biased region" description="Acidic residues" evidence="1">
    <location>
        <begin position="216"/>
        <end position="231"/>
    </location>
</feature>
<feature type="region of interest" description="Disordered" evidence="1">
    <location>
        <begin position="713"/>
        <end position="855"/>
    </location>
</feature>
<proteinExistence type="predicted"/>
<feature type="compositionally biased region" description="Basic and acidic residues" evidence="1">
    <location>
        <begin position="328"/>
        <end position="348"/>
    </location>
</feature>
<feature type="compositionally biased region" description="Polar residues" evidence="1">
    <location>
        <begin position="518"/>
        <end position="539"/>
    </location>
</feature>
<feature type="compositionally biased region" description="Polar residues" evidence="1">
    <location>
        <begin position="399"/>
        <end position="419"/>
    </location>
</feature>
<feature type="region of interest" description="Disordered" evidence="1">
    <location>
        <begin position="41"/>
        <end position="77"/>
    </location>
</feature>
<evidence type="ECO:0000313" key="2">
    <source>
        <dbReference type="EMBL" id="KAK7577983.1"/>
    </source>
</evidence>
<feature type="compositionally biased region" description="Polar residues" evidence="1">
    <location>
        <begin position="458"/>
        <end position="467"/>
    </location>
</feature>
<feature type="compositionally biased region" description="Low complexity" evidence="1">
    <location>
        <begin position="473"/>
        <end position="484"/>
    </location>
</feature>
<name>A0AAN9TA28_9HEMI</name>
<reference evidence="2 3" key="1">
    <citation type="submission" date="2024-03" db="EMBL/GenBank/DDBJ databases">
        <title>Adaptation during the transition from Ophiocordyceps entomopathogen to insect associate is accompanied by gene loss and intensified selection.</title>
        <authorList>
            <person name="Ward C.M."/>
            <person name="Onetto C.A."/>
            <person name="Borneman A.R."/>
        </authorList>
    </citation>
    <scope>NUCLEOTIDE SEQUENCE [LARGE SCALE GENOMIC DNA]</scope>
    <source>
        <strain evidence="2">AWRI1</strain>
        <tissue evidence="2">Single Adult Female</tissue>
    </source>
</reference>
<feature type="compositionally biased region" description="Basic and acidic residues" evidence="1">
    <location>
        <begin position="52"/>
        <end position="67"/>
    </location>
</feature>